<comment type="caution">
    <text evidence="2">The sequence shown here is derived from an EMBL/GenBank/DDBJ whole genome shotgun (WGS) entry which is preliminary data.</text>
</comment>
<evidence type="ECO:0000256" key="1">
    <source>
        <dbReference type="SAM" id="Coils"/>
    </source>
</evidence>
<evidence type="ECO:0000313" key="2">
    <source>
        <dbReference type="EMBL" id="MDH5162306.1"/>
    </source>
</evidence>
<keyword evidence="1" id="KW-0175">Coiled coil</keyword>
<evidence type="ECO:0000313" key="3">
    <source>
        <dbReference type="Proteomes" id="UP001159179"/>
    </source>
</evidence>
<feature type="coiled-coil region" evidence="1">
    <location>
        <begin position="49"/>
        <end position="76"/>
    </location>
</feature>
<dbReference type="PANTHER" id="PTHR43857">
    <property type="entry name" value="BLR7761 PROTEIN"/>
    <property type="match status" value="1"/>
</dbReference>
<dbReference type="CDD" id="cd00448">
    <property type="entry name" value="YjgF_YER057c_UK114_family"/>
    <property type="match status" value="1"/>
</dbReference>
<dbReference type="InterPro" id="IPR006175">
    <property type="entry name" value="YjgF/YER057c/UK114"/>
</dbReference>
<reference evidence="2" key="1">
    <citation type="submission" date="2023-03" db="EMBL/GenBank/DDBJ databases">
        <title>Bacterial isolates from washroom surfaces on a university campus.</title>
        <authorList>
            <person name="Holman D.B."/>
            <person name="Gzyl K.E."/>
            <person name="Taheri A.E."/>
        </authorList>
    </citation>
    <scope>NUCLEOTIDE SEQUENCE</scope>
    <source>
        <strain evidence="2">RD03</strain>
    </source>
</reference>
<proteinExistence type="predicted"/>
<dbReference type="Pfam" id="PF01042">
    <property type="entry name" value="Ribonuc_L-PSP"/>
    <property type="match status" value="1"/>
</dbReference>
<dbReference type="SUPFAM" id="SSF55298">
    <property type="entry name" value="YjgF-like"/>
    <property type="match status" value="1"/>
</dbReference>
<dbReference type="AlphaFoldDB" id="A0AAW6T227"/>
<dbReference type="Proteomes" id="UP001159179">
    <property type="component" value="Unassembled WGS sequence"/>
</dbReference>
<name>A0AAW6T227_9BACI</name>
<dbReference type="PANTHER" id="PTHR43857:SF1">
    <property type="entry name" value="YJGH FAMILY PROTEIN"/>
    <property type="match status" value="1"/>
</dbReference>
<protein>
    <submittedName>
        <fullName evidence="2">RidA family protein</fullName>
    </submittedName>
</protein>
<dbReference type="InterPro" id="IPR035959">
    <property type="entry name" value="RutC-like_sf"/>
</dbReference>
<dbReference type="EMBL" id="JAROYP010000009">
    <property type="protein sequence ID" value="MDH5162306.1"/>
    <property type="molecule type" value="Genomic_DNA"/>
</dbReference>
<gene>
    <name evidence="2" type="ORF">P5X88_15330</name>
</gene>
<dbReference type="RefSeq" id="WP_280617276.1">
    <property type="nucleotide sequence ID" value="NZ_JAROYP010000009.1"/>
</dbReference>
<organism evidence="2 3">
    <name type="scientific">Heyndrickxia oleronia</name>
    <dbReference type="NCBI Taxonomy" id="38875"/>
    <lineage>
        <taxon>Bacteria</taxon>
        <taxon>Bacillati</taxon>
        <taxon>Bacillota</taxon>
        <taxon>Bacilli</taxon>
        <taxon>Bacillales</taxon>
        <taxon>Bacillaceae</taxon>
        <taxon>Heyndrickxia</taxon>
    </lineage>
</organism>
<accession>A0AAW6T227</accession>
<dbReference type="Gene3D" id="3.30.1330.40">
    <property type="entry name" value="RutC-like"/>
    <property type="match status" value="1"/>
</dbReference>
<sequence length="129" mass="14479">MKNSRNPEEVHSPVAPYVHQIEVTGPSRWLTMSGQLGMMADGNIPANPIEQMRIALENIKKNLEAANMEIHDLTKLVFYLVGEFNAELRRKVISEFLGAHLPCTTMVYVVALAAPEFKVEIDAWACKEI</sequence>